<sequence length="201" mass="22612">MITDKSANDDEVTPDEDALMRNLFAIVRISSLKKKKQGVRDRLRLCCSNVQWDHSKSMEFLLRRWEGLKRTQNRDKNRKVNEHADEEIVQRTISPRPGPTNESGQNYQGDVQTAPANESKQSTLSTGHLAAQNADVAVRDAGSADQNFGIPPQHQLMSILLSRLLQLYLLLHIQCFGIPTPKRISGKSMHNWAKPAKGNGM</sequence>
<keyword evidence="3" id="KW-1185">Reference proteome</keyword>
<feature type="region of interest" description="Disordered" evidence="1">
    <location>
        <begin position="72"/>
        <end position="120"/>
    </location>
</feature>
<reference evidence="2" key="1">
    <citation type="submission" date="2021-02" db="EMBL/GenBank/DDBJ databases">
        <authorList>
            <person name="Palmer J.M."/>
        </authorList>
    </citation>
    <scope>NUCLEOTIDE SEQUENCE</scope>
    <source>
        <strain evidence="2">SCRP734</strain>
    </source>
</reference>
<accession>A0A8T1VU14</accession>
<comment type="caution">
    <text evidence="2">The sequence shown here is derived from an EMBL/GenBank/DDBJ whole genome shotgun (WGS) entry which is preliminary data.</text>
</comment>
<evidence type="ECO:0000256" key="1">
    <source>
        <dbReference type="SAM" id="MobiDB-lite"/>
    </source>
</evidence>
<evidence type="ECO:0000313" key="3">
    <source>
        <dbReference type="Proteomes" id="UP000694044"/>
    </source>
</evidence>
<feature type="compositionally biased region" description="Polar residues" evidence="1">
    <location>
        <begin position="100"/>
        <end position="120"/>
    </location>
</feature>
<protein>
    <submittedName>
        <fullName evidence="2">Uncharacterized protein</fullName>
    </submittedName>
</protein>
<name>A0A8T1VU14_9STRA</name>
<gene>
    <name evidence="2" type="ORF">PHYPSEUDO_002078</name>
</gene>
<proteinExistence type="predicted"/>
<dbReference type="EMBL" id="JAGDFM010000134">
    <property type="protein sequence ID" value="KAG7384932.1"/>
    <property type="molecule type" value="Genomic_DNA"/>
</dbReference>
<feature type="compositionally biased region" description="Basic and acidic residues" evidence="1">
    <location>
        <begin position="72"/>
        <end position="89"/>
    </location>
</feature>
<evidence type="ECO:0000313" key="2">
    <source>
        <dbReference type="EMBL" id="KAG7384932.1"/>
    </source>
</evidence>
<dbReference type="OrthoDB" id="128216at2759"/>
<dbReference type="Proteomes" id="UP000694044">
    <property type="component" value="Unassembled WGS sequence"/>
</dbReference>
<dbReference type="AlphaFoldDB" id="A0A8T1VU14"/>
<organism evidence="2 3">
    <name type="scientific">Phytophthora pseudosyringae</name>
    <dbReference type="NCBI Taxonomy" id="221518"/>
    <lineage>
        <taxon>Eukaryota</taxon>
        <taxon>Sar</taxon>
        <taxon>Stramenopiles</taxon>
        <taxon>Oomycota</taxon>
        <taxon>Peronosporomycetes</taxon>
        <taxon>Peronosporales</taxon>
        <taxon>Peronosporaceae</taxon>
        <taxon>Phytophthora</taxon>
    </lineage>
</organism>